<sequence>MTPRSRLSIAELLLIGKLQDILRGKSFHAAAPYVSPIQELFVQWRKVFGGCHMDPCKGLVPRFHFELYTIGEIDFVESDVCLVVITSSRDGKAEERPLCHSRSDTIARIA</sequence>
<name>H1V5A9_COLHI</name>
<evidence type="ECO:0000313" key="1">
    <source>
        <dbReference type="EMBL" id="CCF35411.1"/>
    </source>
</evidence>
<reference evidence="2" key="1">
    <citation type="journal article" date="2012" name="Nat. Genet.">
        <title>Lifestyle transitions in plant pathogenic Colletotrichum fungi deciphered by genome and transcriptome analyses.</title>
        <authorList>
            <person name="O'Connell R.J."/>
            <person name="Thon M.R."/>
            <person name="Hacquard S."/>
            <person name="Amyotte S.G."/>
            <person name="Kleemann J."/>
            <person name="Torres M.F."/>
            <person name="Damm U."/>
            <person name="Buiate E.A."/>
            <person name="Epstein L."/>
            <person name="Alkan N."/>
            <person name="Altmueller J."/>
            <person name="Alvarado-Balderrama L."/>
            <person name="Bauser C.A."/>
            <person name="Becker C."/>
            <person name="Birren B.W."/>
            <person name="Chen Z."/>
            <person name="Choi J."/>
            <person name="Crouch J.A."/>
            <person name="Duvick J.P."/>
            <person name="Farman M.A."/>
            <person name="Gan P."/>
            <person name="Heiman D."/>
            <person name="Henrissat B."/>
            <person name="Howard R.J."/>
            <person name="Kabbage M."/>
            <person name="Koch C."/>
            <person name="Kracher B."/>
            <person name="Kubo Y."/>
            <person name="Law A.D."/>
            <person name="Lebrun M.-H."/>
            <person name="Lee Y.-H."/>
            <person name="Miyara I."/>
            <person name="Moore N."/>
            <person name="Neumann U."/>
            <person name="Nordstroem K."/>
            <person name="Panaccione D.G."/>
            <person name="Panstruga R."/>
            <person name="Place M."/>
            <person name="Proctor R.H."/>
            <person name="Prusky D."/>
            <person name="Rech G."/>
            <person name="Reinhardt R."/>
            <person name="Rollins J.A."/>
            <person name="Rounsley S."/>
            <person name="Schardl C.L."/>
            <person name="Schwartz D.C."/>
            <person name="Shenoy N."/>
            <person name="Shirasu K."/>
            <person name="Sikhakolli U.R."/>
            <person name="Stueber K."/>
            <person name="Sukno S.A."/>
            <person name="Sweigard J.A."/>
            <person name="Takano Y."/>
            <person name="Takahara H."/>
            <person name="Trail F."/>
            <person name="van der Does H.C."/>
            <person name="Voll L.M."/>
            <person name="Will I."/>
            <person name="Young S."/>
            <person name="Zeng Q."/>
            <person name="Zhang J."/>
            <person name="Zhou S."/>
            <person name="Dickman M.B."/>
            <person name="Schulze-Lefert P."/>
            <person name="Ver Loren van Themaat E."/>
            <person name="Ma L.-J."/>
            <person name="Vaillancourt L.J."/>
        </authorList>
    </citation>
    <scope>NUCLEOTIDE SEQUENCE [LARGE SCALE GENOMIC DNA]</scope>
    <source>
        <strain evidence="2">IMI 349063</strain>
    </source>
</reference>
<evidence type="ECO:0000313" key="2">
    <source>
        <dbReference type="Proteomes" id="UP000007174"/>
    </source>
</evidence>
<dbReference type="AlphaFoldDB" id="H1V5A9"/>
<dbReference type="HOGENOM" id="CLU_2170891_0_0_1"/>
<gene>
    <name evidence="1" type="ORF">CH063_07205</name>
</gene>
<dbReference type="Proteomes" id="UP000007174">
    <property type="component" value="Unassembled WGS sequence"/>
</dbReference>
<accession>H1V5A9</accession>
<protein>
    <submittedName>
        <fullName evidence="1">Uncharacterized protein</fullName>
    </submittedName>
</protein>
<dbReference type="EMBL" id="CACQ02001525">
    <property type="protein sequence ID" value="CCF35411.1"/>
    <property type="molecule type" value="Genomic_DNA"/>
</dbReference>
<organism evidence="1 2">
    <name type="scientific">Colletotrichum higginsianum (strain IMI 349063)</name>
    <name type="common">Crucifer anthracnose fungus</name>
    <dbReference type="NCBI Taxonomy" id="759273"/>
    <lineage>
        <taxon>Eukaryota</taxon>
        <taxon>Fungi</taxon>
        <taxon>Dikarya</taxon>
        <taxon>Ascomycota</taxon>
        <taxon>Pezizomycotina</taxon>
        <taxon>Sordariomycetes</taxon>
        <taxon>Hypocreomycetidae</taxon>
        <taxon>Glomerellales</taxon>
        <taxon>Glomerellaceae</taxon>
        <taxon>Colletotrichum</taxon>
        <taxon>Colletotrichum destructivum species complex</taxon>
    </lineage>
</organism>
<proteinExistence type="predicted"/>